<reference evidence="13 14" key="1">
    <citation type="journal article" date="2016" name="Nat. Commun.">
        <title>Thousands of microbial genomes shed light on interconnected biogeochemical processes in an aquifer system.</title>
        <authorList>
            <person name="Anantharaman K."/>
            <person name="Brown C.T."/>
            <person name="Hug L.A."/>
            <person name="Sharon I."/>
            <person name="Castelle C.J."/>
            <person name="Probst A.J."/>
            <person name="Thomas B.C."/>
            <person name="Singh A."/>
            <person name="Wilkins M.J."/>
            <person name="Karaoz U."/>
            <person name="Brodie E.L."/>
            <person name="Williams K.H."/>
            <person name="Hubbard S.S."/>
            <person name="Banfield J.F."/>
        </authorList>
    </citation>
    <scope>NUCLEOTIDE SEQUENCE [LARGE SCALE GENOMIC DNA]</scope>
</reference>
<evidence type="ECO:0000313" key="13">
    <source>
        <dbReference type="EMBL" id="OHA89843.1"/>
    </source>
</evidence>
<comment type="function">
    <text evidence="10">Cell wall formation. Catalyzes the transfer of a GlcNAc subunit on undecaprenyl-pyrophosphoryl-MurNAc-pentapeptide (lipid intermediate I) to form undecaprenyl-pyrophosphoryl-MurNAc-(pentapeptide)GlcNAc (lipid intermediate II).</text>
</comment>
<dbReference type="GO" id="GO:0051301">
    <property type="term" value="P:cell division"/>
    <property type="evidence" value="ECO:0007669"/>
    <property type="project" value="UniProtKB-KW"/>
</dbReference>
<keyword evidence="1 10" id="KW-1003">Cell membrane</keyword>
<evidence type="ECO:0000256" key="1">
    <source>
        <dbReference type="ARBA" id="ARBA00022475"/>
    </source>
</evidence>
<dbReference type="PANTHER" id="PTHR21015">
    <property type="entry name" value="UDP-N-ACETYLGLUCOSAMINE--N-ACETYLMURAMYL-(PENTAPEPTIDE) PYROPHOSPHORYL-UNDECAPRENOL N-ACETYLGLUCOSAMINE TRANSFERASE 1"/>
    <property type="match status" value="1"/>
</dbReference>
<dbReference type="InterPro" id="IPR004276">
    <property type="entry name" value="GlycoTrans_28_N"/>
</dbReference>
<dbReference type="GO" id="GO:0009252">
    <property type="term" value="P:peptidoglycan biosynthetic process"/>
    <property type="evidence" value="ECO:0007669"/>
    <property type="project" value="UniProtKB-UniRule"/>
</dbReference>
<comment type="pathway">
    <text evidence="10">Cell wall biogenesis; peptidoglycan biosynthesis.</text>
</comment>
<keyword evidence="9 10" id="KW-0961">Cell wall biogenesis/degradation</keyword>
<dbReference type="GO" id="GO:0005975">
    <property type="term" value="P:carbohydrate metabolic process"/>
    <property type="evidence" value="ECO:0007669"/>
    <property type="project" value="InterPro"/>
</dbReference>
<accession>A0A1G2SXW2</accession>
<evidence type="ECO:0000259" key="12">
    <source>
        <dbReference type="Pfam" id="PF04101"/>
    </source>
</evidence>
<keyword evidence="7 10" id="KW-0472">Membrane</keyword>
<comment type="catalytic activity">
    <reaction evidence="10">
        <text>di-trans,octa-cis-undecaprenyl diphospho-N-acetyl-alpha-D-muramoyl-L-alanyl-D-glutamyl-meso-2,6-diaminopimeloyl-D-alanyl-D-alanine + UDP-N-acetyl-alpha-D-glucosamine = di-trans,octa-cis-undecaprenyl diphospho-[N-acetyl-alpha-D-glucosaminyl-(1-&gt;4)]-N-acetyl-alpha-D-muramoyl-L-alanyl-D-glutamyl-meso-2,6-diaminopimeloyl-D-alanyl-D-alanine + UDP + H(+)</text>
        <dbReference type="Rhea" id="RHEA:31227"/>
        <dbReference type="ChEBI" id="CHEBI:15378"/>
        <dbReference type="ChEBI" id="CHEBI:57705"/>
        <dbReference type="ChEBI" id="CHEBI:58223"/>
        <dbReference type="ChEBI" id="CHEBI:61387"/>
        <dbReference type="ChEBI" id="CHEBI:61388"/>
        <dbReference type="EC" id="2.4.1.227"/>
    </reaction>
</comment>
<evidence type="ECO:0000256" key="9">
    <source>
        <dbReference type="ARBA" id="ARBA00023316"/>
    </source>
</evidence>
<dbReference type="GO" id="GO:0071555">
    <property type="term" value="P:cell wall organization"/>
    <property type="evidence" value="ECO:0007669"/>
    <property type="project" value="UniProtKB-KW"/>
</dbReference>
<protein>
    <recommendedName>
        <fullName evidence="10">UDP-N-acetylglucosamine--N-acetylmuramyl-(pentapeptide) pyrophosphoryl-undecaprenol N-acetylglucosamine transferase</fullName>
        <ecNumber evidence="10">2.4.1.227</ecNumber>
    </recommendedName>
    <alternativeName>
        <fullName evidence="10">Undecaprenyl-PP-MurNAc-pentapeptide-UDPGlcNAc GlcNAc transferase</fullName>
    </alternativeName>
</protein>
<comment type="similarity">
    <text evidence="10">Belongs to the glycosyltransferase 28 family. MurG subfamily.</text>
</comment>
<evidence type="ECO:0000256" key="5">
    <source>
        <dbReference type="ARBA" id="ARBA00022960"/>
    </source>
</evidence>
<dbReference type="EC" id="2.4.1.227" evidence="10"/>
<keyword evidence="3 10" id="KW-0328">Glycosyltransferase</keyword>
<dbReference type="Pfam" id="PF03033">
    <property type="entry name" value="Glyco_transf_28"/>
    <property type="match status" value="1"/>
</dbReference>
<dbReference type="GO" id="GO:0050511">
    <property type="term" value="F:undecaprenyldiphospho-muramoylpentapeptide beta-N-acetylglucosaminyltransferase activity"/>
    <property type="evidence" value="ECO:0007669"/>
    <property type="project" value="UniProtKB-UniRule"/>
</dbReference>
<organism evidence="13 14">
    <name type="scientific">Candidatus Zambryskibacteria bacterium RIFCSPHIGHO2_01_FULL_44_22b</name>
    <dbReference type="NCBI Taxonomy" id="1802737"/>
    <lineage>
        <taxon>Bacteria</taxon>
        <taxon>Candidatus Zambryskiibacteriota</taxon>
    </lineage>
</organism>
<evidence type="ECO:0000256" key="8">
    <source>
        <dbReference type="ARBA" id="ARBA00023306"/>
    </source>
</evidence>
<dbReference type="Gene3D" id="3.40.50.2000">
    <property type="entry name" value="Glycogen Phosphorylase B"/>
    <property type="match status" value="2"/>
</dbReference>
<dbReference type="InterPro" id="IPR006009">
    <property type="entry name" value="GlcNAc_MurG"/>
</dbReference>
<evidence type="ECO:0000313" key="14">
    <source>
        <dbReference type="Proteomes" id="UP000178538"/>
    </source>
</evidence>
<feature type="binding site" evidence="10">
    <location>
        <position position="203"/>
    </location>
    <ligand>
        <name>UDP-N-acetyl-alpha-D-glucosamine</name>
        <dbReference type="ChEBI" id="CHEBI:57705"/>
    </ligand>
</feature>
<keyword evidence="2 10" id="KW-0132">Cell division</keyword>
<dbReference type="GO" id="GO:0005886">
    <property type="term" value="C:plasma membrane"/>
    <property type="evidence" value="ECO:0007669"/>
    <property type="project" value="UniProtKB-SubCell"/>
</dbReference>
<evidence type="ECO:0000256" key="7">
    <source>
        <dbReference type="ARBA" id="ARBA00023136"/>
    </source>
</evidence>
<comment type="subcellular location">
    <subcellularLocation>
        <location evidence="10">Cell membrane</location>
        <topology evidence="10">Peripheral membrane protein</topology>
        <orientation evidence="10">Cytoplasmic side</orientation>
    </subcellularLocation>
</comment>
<feature type="binding site" evidence="10">
    <location>
        <position position="307"/>
    </location>
    <ligand>
        <name>UDP-N-acetyl-alpha-D-glucosamine</name>
        <dbReference type="ChEBI" id="CHEBI:57705"/>
    </ligand>
</feature>
<evidence type="ECO:0000256" key="6">
    <source>
        <dbReference type="ARBA" id="ARBA00022984"/>
    </source>
</evidence>
<comment type="caution">
    <text evidence="13">The sequence shown here is derived from an EMBL/GenBank/DDBJ whole genome shotgun (WGS) entry which is preliminary data.</text>
</comment>
<dbReference type="GO" id="GO:0051991">
    <property type="term" value="F:UDP-N-acetyl-D-glucosamine:N-acetylmuramoyl-L-alanyl-D-glutamyl-meso-2,6-diaminopimelyl-D-alanyl-D-alanine-diphosphoundecaprenol 4-beta-N-acetylglucosaminlytransferase activity"/>
    <property type="evidence" value="ECO:0007669"/>
    <property type="project" value="RHEA"/>
</dbReference>
<dbReference type="SUPFAM" id="SSF53756">
    <property type="entry name" value="UDP-Glycosyltransferase/glycogen phosphorylase"/>
    <property type="match status" value="1"/>
</dbReference>
<feature type="binding site" evidence="10">
    <location>
        <position position="173"/>
    </location>
    <ligand>
        <name>UDP-N-acetyl-alpha-D-glucosamine</name>
        <dbReference type="ChEBI" id="CHEBI:57705"/>
    </ligand>
</feature>
<sequence length="381" mass="42010">MKILFTGGGTGGHFYPIISIAEELNNLAKEKKLLELELFFMSPTPYDPGVLYEHGIIYKKNSAGKVRRAPGLLSLIRNFIDIFKTGWGIISSIRQVYAIYPDVIFGKGGYTSFPALLAAKILRIPVVIHESDTVAGRVNIWASKWSSKVAVSYREAAKYFPAEKVAYTGNPVRKDIASPISVGAREFLKIEENVPVVLVLGGSQGAQKINDVVLEELKQLVEKYAIIHQVGKNNIGEVKATGEAVLFDSPHKDRYKPFDYLNNLSLRMAAGVASVVVSRAGSTIFEIASWGLPSIIIPISERVSRDQRSNAFAYARAGACSVIEEDNLTPNILASEIERLVTNEAERKRMSEAAKAFYKPDAARLVAEEILKIALEHEIEK</sequence>
<gene>
    <name evidence="10" type="primary">murG</name>
    <name evidence="13" type="ORF">A2832_00955</name>
</gene>
<dbReference type="PANTHER" id="PTHR21015:SF27">
    <property type="entry name" value="UDP-N-ACETYLGLUCOSAMINE--N-ACETYLMURAMYL-(PENTAPEPTIDE) PYROPHOSPHORYL-UNDECAPRENOL N-ACETYLGLUCOSAMINE TRANSFERASE"/>
    <property type="match status" value="1"/>
</dbReference>
<evidence type="ECO:0000256" key="2">
    <source>
        <dbReference type="ARBA" id="ARBA00022618"/>
    </source>
</evidence>
<dbReference type="AlphaFoldDB" id="A0A1G2SXW2"/>
<dbReference type="Proteomes" id="UP000178538">
    <property type="component" value="Unassembled WGS sequence"/>
</dbReference>
<feature type="domain" description="Glycosyltransferase family 28 N-terminal" evidence="11">
    <location>
        <begin position="3"/>
        <end position="150"/>
    </location>
</feature>
<keyword evidence="5 10" id="KW-0133">Cell shape</keyword>
<feature type="binding site" evidence="10">
    <location>
        <begin position="10"/>
        <end position="12"/>
    </location>
    <ligand>
        <name>UDP-N-acetyl-alpha-D-glucosamine</name>
        <dbReference type="ChEBI" id="CHEBI:57705"/>
    </ligand>
</feature>
<evidence type="ECO:0000259" key="11">
    <source>
        <dbReference type="Pfam" id="PF03033"/>
    </source>
</evidence>
<evidence type="ECO:0000256" key="3">
    <source>
        <dbReference type="ARBA" id="ARBA00022676"/>
    </source>
</evidence>
<keyword evidence="8 10" id="KW-0131">Cell cycle</keyword>
<dbReference type="HAMAP" id="MF_00033">
    <property type="entry name" value="MurG"/>
    <property type="match status" value="1"/>
</dbReference>
<comment type="caution">
    <text evidence="10">Lacks conserved residue(s) required for the propagation of feature annotation.</text>
</comment>
<dbReference type="InterPro" id="IPR007235">
    <property type="entry name" value="Glyco_trans_28_C"/>
</dbReference>
<evidence type="ECO:0000256" key="10">
    <source>
        <dbReference type="HAMAP-Rule" id="MF_00033"/>
    </source>
</evidence>
<proteinExistence type="inferred from homology"/>
<keyword evidence="4 10" id="KW-0808">Transferase</keyword>
<dbReference type="STRING" id="1802737.A2832_00955"/>
<dbReference type="GO" id="GO:0008360">
    <property type="term" value="P:regulation of cell shape"/>
    <property type="evidence" value="ECO:0007669"/>
    <property type="project" value="UniProtKB-KW"/>
</dbReference>
<keyword evidence="6 10" id="KW-0573">Peptidoglycan synthesis</keyword>
<feature type="domain" description="Glycosyl transferase family 28 C-terminal" evidence="12">
    <location>
        <begin position="196"/>
        <end position="364"/>
    </location>
</feature>
<evidence type="ECO:0000256" key="4">
    <source>
        <dbReference type="ARBA" id="ARBA00022679"/>
    </source>
</evidence>
<dbReference type="UniPathway" id="UPA00219"/>
<dbReference type="CDD" id="cd03785">
    <property type="entry name" value="GT28_MurG"/>
    <property type="match status" value="1"/>
</dbReference>
<dbReference type="EMBL" id="MHVG01000024">
    <property type="protein sequence ID" value="OHA89843.1"/>
    <property type="molecule type" value="Genomic_DNA"/>
</dbReference>
<dbReference type="Pfam" id="PF04101">
    <property type="entry name" value="Glyco_tran_28_C"/>
    <property type="match status" value="1"/>
</dbReference>
<name>A0A1G2SXW2_9BACT</name>